<sequence>MMPRLRMLLAVSLLVNVFAVGAIGGGLFMLSRSGGLRAHPAMHPALRAAGDGLPAPDRARFRLAIRTVMQDSRDLVVTARLGRAAAADLFVQPVFDQAGVLAALERARIADLELRRRLETTAVQVAASLPVEERVSLARGLERGGPLRHPRYPAPATH</sequence>
<dbReference type="Pfam" id="PF13801">
    <property type="entry name" value="Metal_resist"/>
    <property type="match status" value="1"/>
</dbReference>
<protein>
    <submittedName>
        <fullName evidence="1">Periplasmic heavy metal sensor</fullName>
    </submittedName>
</protein>
<keyword evidence="2" id="KW-1185">Reference proteome</keyword>
<dbReference type="InterPro" id="IPR025961">
    <property type="entry name" value="Metal_resist"/>
</dbReference>
<proteinExistence type="predicted"/>
<comment type="caution">
    <text evidence="1">The sequence shown here is derived from an EMBL/GenBank/DDBJ whole genome shotgun (WGS) entry which is preliminary data.</text>
</comment>
<accession>A0A5R9JDN7</accession>
<name>A0A5R9JDN7_9PROT</name>
<evidence type="ECO:0000313" key="2">
    <source>
        <dbReference type="Proteomes" id="UP000305654"/>
    </source>
</evidence>
<dbReference type="Proteomes" id="UP000305654">
    <property type="component" value="Unassembled WGS sequence"/>
</dbReference>
<dbReference type="OrthoDB" id="8098225at2"/>
<gene>
    <name evidence="1" type="ORF">FE263_09140</name>
</gene>
<dbReference type="AlphaFoldDB" id="A0A5R9JDN7"/>
<dbReference type="RefSeq" id="WP_138325606.1">
    <property type="nucleotide sequence ID" value="NZ_VCDI01000002.1"/>
</dbReference>
<dbReference type="EMBL" id="VCDI01000002">
    <property type="protein sequence ID" value="TLU73526.1"/>
    <property type="molecule type" value="Genomic_DNA"/>
</dbReference>
<reference evidence="1 2" key="1">
    <citation type="submission" date="2019-05" db="EMBL/GenBank/DDBJ databases">
        <authorList>
            <person name="Pankratov T."/>
            <person name="Grouzdev D."/>
        </authorList>
    </citation>
    <scope>NUCLEOTIDE SEQUENCE [LARGE SCALE GENOMIC DNA]</scope>
    <source>
        <strain evidence="1 2">KEBCLARHB70R</strain>
    </source>
</reference>
<evidence type="ECO:0000313" key="1">
    <source>
        <dbReference type="EMBL" id="TLU73526.1"/>
    </source>
</evidence>
<organism evidence="1 2">
    <name type="scientific">Lichenicoccus roseus</name>
    <dbReference type="NCBI Taxonomy" id="2683649"/>
    <lineage>
        <taxon>Bacteria</taxon>
        <taxon>Pseudomonadati</taxon>
        <taxon>Pseudomonadota</taxon>
        <taxon>Alphaproteobacteria</taxon>
        <taxon>Acetobacterales</taxon>
        <taxon>Acetobacteraceae</taxon>
        <taxon>Lichenicoccus</taxon>
    </lineage>
</organism>